<sequence>MTSEGVTTRLQKKDPGKSILGSPPPGFPPRDTLIASRTGDLGNTGTLTCGSLIDGSGRSYKLDCPRFDGIDFKGWWSKLEQYCETDGVADSVKAWAIMLHLERKALNWHHFYA</sequence>
<proteinExistence type="predicted"/>
<keyword evidence="3" id="KW-1185">Reference proteome</keyword>
<evidence type="ECO:0000313" key="3">
    <source>
        <dbReference type="Proteomes" id="UP000828251"/>
    </source>
</evidence>
<evidence type="ECO:0000313" key="2">
    <source>
        <dbReference type="EMBL" id="KAH1038877.1"/>
    </source>
</evidence>
<accession>A0A9D3ZIH9</accession>
<dbReference type="OrthoDB" id="1002485at2759"/>
<gene>
    <name evidence="2" type="ORF">J1N35_040620</name>
</gene>
<protein>
    <submittedName>
        <fullName evidence="2">Uncharacterized protein</fullName>
    </submittedName>
</protein>
<dbReference type="EMBL" id="JAIQCV010000012">
    <property type="protein sequence ID" value="KAH1038877.1"/>
    <property type="molecule type" value="Genomic_DNA"/>
</dbReference>
<feature type="region of interest" description="Disordered" evidence="1">
    <location>
        <begin position="1"/>
        <end position="39"/>
    </location>
</feature>
<evidence type="ECO:0000256" key="1">
    <source>
        <dbReference type="SAM" id="MobiDB-lite"/>
    </source>
</evidence>
<dbReference type="AlphaFoldDB" id="A0A9D3ZIH9"/>
<dbReference type="Proteomes" id="UP000828251">
    <property type="component" value="Unassembled WGS sequence"/>
</dbReference>
<reference evidence="2 3" key="1">
    <citation type="journal article" date="2021" name="Plant Biotechnol. J.">
        <title>Multi-omics assisted identification of the key and species-specific regulatory components of drought-tolerant mechanisms in Gossypium stocksii.</title>
        <authorList>
            <person name="Yu D."/>
            <person name="Ke L."/>
            <person name="Zhang D."/>
            <person name="Wu Y."/>
            <person name="Sun Y."/>
            <person name="Mei J."/>
            <person name="Sun J."/>
            <person name="Sun Y."/>
        </authorList>
    </citation>
    <scope>NUCLEOTIDE SEQUENCE [LARGE SCALE GENOMIC DNA]</scope>
    <source>
        <strain evidence="3">cv. E1</strain>
        <tissue evidence="2">Leaf</tissue>
    </source>
</reference>
<organism evidence="2 3">
    <name type="scientific">Gossypium stocksii</name>
    <dbReference type="NCBI Taxonomy" id="47602"/>
    <lineage>
        <taxon>Eukaryota</taxon>
        <taxon>Viridiplantae</taxon>
        <taxon>Streptophyta</taxon>
        <taxon>Embryophyta</taxon>
        <taxon>Tracheophyta</taxon>
        <taxon>Spermatophyta</taxon>
        <taxon>Magnoliopsida</taxon>
        <taxon>eudicotyledons</taxon>
        <taxon>Gunneridae</taxon>
        <taxon>Pentapetalae</taxon>
        <taxon>rosids</taxon>
        <taxon>malvids</taxon>
        <taxon>Malvales</taxon>
        <taxon>Malvaceae</taxon>
        <taxon>Malvoideae</taxon>
        <taxon>Gossypium</taxon>
    </lineage>
</organism>
<name>A0A9D3ZIH9_9ROSI</name>
<comment type="caution">
    <text evidence="2">The sequence shown here is derived from an EMBL/GenBank/DDBJ whole genome shotgun (WGS) entry which is preliminary data.</text>
</comment>